<feature type="domain" description="FHA" evidence="2">
    <location>
        <begin position="206"/>
        <end position="269"/>
    </location>
</feature>
<keyword evidence="4" id="KW-1185">Reference proteome</keyword>
<comment type="caution">
    <text evidence="3">The sequence shown here is derived from an EMBL/GenBank/DDBJ whole genome shotgun (WGS) entry which is preliminary data.</text>
</comment>
<dbReference type="AlphaFoldDB" id="A0A0F4ZCN0"/>
<dbReference type="OrthoDB" id="444265at2759"/>
<dbReference type="PROSITE" id="PS50006">
    <property type="entry name" value="FHA_DOMAIN"/>
    <property type="match status" value="1"/>
</dbReference>
<name>A0A0F4ZCN0_9PEZI</name>
<dbReference type="SMART" id="SM00240">
    <property type="entry name" value="FHA"/>
    <property type="match status" value="1"/>
</dbReference>
<evidence type="ECO:0000313" key="4">
    <source>
        <dbReference type="Proteomes" id="UP000033483"/>
    </source>
</evidence>
<sequence length="297" mass="34078">MPSDELSSRSPSAKRSRDKHSRHHSDRDSKSSRQCDSSKDRHSRSHRHRSRSRSPRRRRSRSRDRKHRRSPSRPHHRNNIHDNTYDYDAERTRARDAKEQRRRGDDADGRDNSGRSAGPLPSQESSWAVTRGEAPPVDKEKPNYGTTGVLAAESNSVKKADGTVIRLKYVEPQDGCRPGKRQEWRLFVFRGKDAKDTIPLGERSMWLFGREKTVVDYPVDHGSVSGQHAVLQFRKKESRNEFGDREERVKLYVIDLESGNGTRLNGEKIPASRYVELRANDVLKLGKSSTEYVVVLG</sequence>
<gene>
    <name evidence="3" type="ORF">TD95_003298</name>
</gene>
<dbReference type="Pfam" id="PF00498">
    <property type="entry name" value="FHA"/>
    <property type="match status" value="1"/>
</dbReference>
<dbReference type="SUPFAM" id="SSF49879">
    <property type="entry name" value="SMAD/FHA domain"/>
    <property type="match status" value="1"/>
</dbReference>
<dbReference type="Gene3D" id="2.60.200.20">
    <property type="match status" value="1"/>
</dbReference>
<feature type="compositionally biased region" description="Basic and acidic residues" evidence="1">
    <location>
        <begin position="25"/>
        <end position="40"/>
    </location>
</feature>
<protein>
    <recommendedName>
        <fullName evidence="2">FHA domain-containing protein</fullName>
    </recommendedName>
</protein>
<feature type="region of interest" description="Disordered" evidence="1">
    <location>
        <begin position="1"/>
        <end position="144"/>
    </location>
</feature>
<proteinExistence type="predicted"/>
<evidence type="ECO:0000313" key="3">
    <source>
        <dbReference type="EMBL" id="KKA27985.1"/>
    </source>
</evidence>
<dbReference type="Proteomes" id="UP000033483">
    <property type="component" value="Unassembled WGS sequence"/>
</dbReference>
<accession>A0A0F4ZCN0</accession>
<dbReference type="PANTHER" id="PTHR23308">
    <property type="entry name" value="NUCLEAR INHIBITOR OF PROTEIN PHOSPHATASE-1"/>
    <property type="match status" value="1"/>
</dbReference>
<dbReference type="InterPro" id="IPR008984">
    <property type="entry name" value="SMAD_FHA_dom_sf"/>
</dbReference>
<feature type="compositionally biased region" description="Basic residues" evidence="1">
    <location>
        <begin position="41"/>
        <end position="78"/>
    </location>
</feature>
<dbReference type="EMBL" id="LAEV01001462">
    <property type="protein sequence ID" value="KKA27985.1"/>
    <property type="molecule type" value="Genomic_DNA"/>
</dbReference>
<dbReference type="InterPro" id="IPR000253">
    <property type="entry name" value="FHA_dom"/>
</dbReference>
<evidence type="ECO:0000256" key="1">
    <source>
        <dbReference type="SAM" id="MobiDB-lite"/>
    </source>
</evidence>
<organism evidence="3 4">
    <name type="scientific">Thielaviopsis punctulata</name>
    <dbReference type="NCBI Taxonomy" id="72032"/>
    <lineage>
        <taxon>Eukaryota</taxon>
        <taxon>Fungi</taxon>
        <taxon>Dikarya</taxon>
        <taxon>Ascomycota</taxon>
        <taxon>Pezizomycotina</taxon>
        <taxon>Sordariomycetes</taxon>
        <taxon>Hypocreomycetidae</taxon>
        <taxon>Microascales</taxon>
        <taxon>Ceratocystidaceae</taxon>
        <taxon>Thielaviopsis</taxon>
    </lineage>
</organism>
<feature type="compositionally biased region" description="Basic residues" evidence="1">
    <location>
        <begin position="12"/>
        <end position="24"/>
    </location>
</feature>
<feature type="compositionally biased region" description="Basic and acidic residues" evidence="1">
    <location>
        <begin position="79"/>
        <end position="113"/>
    </location>
</feature>
<reference evidence="3 4" key="1">
    <citation type="submission" date="2015-03" db="EMBL/GenBank/DDBJ databases">
        <authorList>
            <person name="Radwan O."/>
            <person name="Al-Naeli F.A."/>
            <person name="Rendon G.A."/>
            <person name="Fields C."/>
        </authorList>
    </citation>
    <scope>NUCLEOTIDE SEQUENCE [LARGE SCALE GENOMIC DNA]</scope>
    <source>
        <strain evidence="3">CR-DP1</strain>
    </source>
</reference>
<evidence type="ECO:0000259" key="2">
    <source>
        <dbReference type="PROSITE" id="PS50006"/>
    </source>
</evidence>
<dbReference type="InterPro" id="IPR050923">
    <property type="entry name" value="Cell_Proc_Reg/RNA_Proc"/>
</dbReference>